<evidence type="ECO:0008006" key="3">
    <source>
        <dbReference type="Google" id="ProtNLM"/>
    </source>
</evidence>
<keyword evidence="2" id="KW-1185">Reference proteome</keyword>
<accession>A0ABQ1RFG6</accession>
<dbReference type="EMBL" id="BMGJ01000008">
    <property type="protein sequence ID" value="GGD66395.1"/>
    <property type="molecule type" value="Genomic_DNA"/>
</dbReference>
<reference evidence="2" key="1">
    <citation type="journal article" date="2019" name="Int. J. Syst. Evol. Microbiol.">
        <title>The Global Catalogue of Microorganisms (GCM) 10K type strain sequencing project: providing services to taxonomists for standard genome sequencing and annotation.</title>
        <authorList>
            <consortium name="The Broad Institute Genomics Platform"/>
            <consortium name="The Broad Institute Genome Sequencing Center for Infectious Disease"/>
            <person name="Wu L."/>
            <person name="Ma J."/>
        </authorList>
    </citation>
    <scope>NUCLEOTIDE SEQUENCE [LARGE SCALE GENOMIC DNA]</scope>
    <source>
        <strain evidence="2">CGMCC 1.12923</strain>
    </source>
</reference>
<name>A0ABQ1RFG6_9ALTE</name>
<evidence type="ECO:0000313" key="2">
    <source>
        <dbReference type="Proteomes" id="UP000614272"/>
    </source>
</evidence>
<evidence type="ECO:0000313" key="1">
    <source>
        <dbReference type="EMBL" id="GGD66395.1"/>
    </source>
</evidence>
<sequence>MSVVLLLVMALMVTLYTGRVKSLQYKTLLNEQNYIMAFAAAEAGLMKALGRLSEDPEWDASQLNETLPGNLSYSVTGTRSQIDRQSATFTVVDLESLGTSADGLAQAIIRESALLYLILANQPDAPLIVAGGLAVSGNFEVAANANGGGTGVPLSIWTDQTVDMNAGSGTTCGLQEFYDGNCSAKPYSEKGVKSPDILDNDPGLPNDLMEYLFNVPQSEWSHLRADADQRLVDCSTLSAGSVGLIWVDGQCTLNAGNVVGSADAPVILIVSDGDISMKGGARVFGILFSFRKSETLADFEIDMTGNAVVVGAVVSNHPVGHANGSYKAVYGADVLQSIEQHQAFKRIGRIPGSWRDY</sequence>
<dbReference type="RefSeq" id="WP_099034872.1">
    <property type="nucleotide sequence ID" value="NZ_BMGJ01000008.1"/>
</dbReference>
<dbReference type="Proteomes" id="UP000614272">
    <property type="component" value="Unassembled WGS sequence"/>
</dbReference>
<gene>
    <name evidence="1" type="ORF">GCM10011357_22070</name>
</gene>
<comment type="caution">
    <text evidence="1">The sequence shown here is derived from an EMBL/GenBank/DDBJ whole genome shotgun (WGS) entry which is preliminary data.</text>
</comment>
<protein>
    <recommendedName>
        <fullName evidence="3">Type 4 fimbrial biogenesis protein PilX N-terminal domain-containing protein</fullName>
    </recommendedName>
</protein>
<proteinExistence type="predicted"/>
<organism evidence="1 2">
    <name type="scientific">Lacimicrobium alkaliphilum</name>
    <dbReference type="NCBI Taxonomy" id="1526571"/>
    <lineage>
        <taxon>Bacteria</taxon>
        <taxon>Pseudomonadati</taxon>
        <taxon>Pseudomonadota</taxon>
        <taxon>Gammaproteobacteria</taxon>
        <taxon>Alteromonadales</taxon>
        <taxon>Alteromonadaceae</taxon>
        <taxon>Lacimicrobium</taxon>
    </lineage>
</organism>